<comment type="similarity">
    <text evidence="1">Belongs to the ATP-dependent AMP-binding enzyme family.</text>
</comment>
<reference evidence="6 7" key="1">
    <citation type="submission" date="2024-01" db="EMBL/GenBank/DDBJ databases">
        <title>Seven novel Bacillus-like species.</title>
        <authorList>
            <person name="Liu G."/>
        </authorList>
    </citation>
    <scope>NUCLEOTIDE SEQUENCE [LARGE SCALE GENOMIC DNA]</scope>
    <source>
        <strain evidence="6 7">FJAT-51639</strain>
    </source>
</reference>
<keyword evidence="2" id="KW-0436">Ligase</keyword>
<dbReference type="PANTHER" id="PTHR43201">
    <property type="entry name" value="ACYL-COA SYNTHETASE"/>
    <property type="match status" value="1"/>
</dbReference>
<feature type="transmembrane region" description="Helical" evidence="3">
    <location>
        <begin position="187"/>
        <end position="208"/>
    </location>
</feature>
<keyword evidence="3" id="KW-1133">Transmembrane helix</keyword>
<dbReference type="InterPro" id="IPR020845">
    <property type="entry name" value="AMP-binding_CS"/>
</dbReference>
<dbReference type="InterPro" id="IPR042099">
    <property type="entry name" value="ANL_N_sf"/>
</dbReference>
<evidence type="ECO:0000259" key="4">
    <source>
        <dbReference type="Pfam" id="PF00501"/>
    </source>
</evidence>
<dbReference type="SUPFAM" id="SSF56801">
    <property type="entry name" value="Acetyl-CoA synthetase-like"/>
    <property type="match status" value="1"/>
</dbReference>
<dbReference type="PROSITE" id="PS00455">
    <property type="entry name" value="AMP_BINDING"/>
    <property type="match status" value="1"/>
</dbReference>
<dbReference type="EMBL" id="JBAWSX010000005">
    <property type="protein sequence ID" value="MEI4801841.1"/>
    <property type="molecule type" value="Genomic_DNA"/>
</dbReference>
<organism evidence="6 7">
    <name type="scientific">Bacillus bruguierae</name>
    <dbReference type="NCBI Taxonomy" id="3127667"/>
    <lineage>
        <taxon>Bacteria</taxon>
        <taxon>Bacillati</taxon>
        <taxon>Bacillota</taxon>
        <taxon>Bacilli</taxon>
        <taxon>Bacillales</taxon>
        <taxon>Bacillaceae</taxon>
        <taxon>Bacillus</taxon>
    </lineage>
</organism>
<dbReference type="InterPro" id="IPR045851">
    <property type="entry name" value="AMP-bd_C_sf"/>
</dbReference>
<dbReference type="Pfam" id="PF00501">
    <property type="entry name" value="AMP-binding"/>
    <property type="match status" value="1"/>
</dbReference>
<keyword evidence="3" id="KW-0812">Transmembrane</keyword>
<evidence type="ECO:0000256" key="3">
    <source>
        <dbReference type="SAM" id="Phobius"/>
    </source>
</evidence>
<feature type="domain" description="AMP-dependent synthetase/ligase" evidence="4">
    <location>
        <begin position="10"/>
        <end position="347"/>
    </location>
</feature>
<evidence type="ECO:0000313" key="7">
    <source>
        <dbReference type="Proteomes" id="UP001372526"/>
    </source>
</evidence>
<sequence>MGITKSYAAHAHYRSNKTAIKTKDRSVTYKEWYKSVCQVANWLHEEELSNKKIAILLDNSVEFLQIFAGSAMAGWVCVPLDLKWSIHELEERLQIVQPSIIVVAQHKRNQLPKTNSKIFSISAWSDRITNTSITVNDIEKVGELPFYMGFTSGSTGKAKAFLRSQQSWVESFACNVHDFHMKKDETVLLTGTFVHSLFLYGAMSALFLGQTIYMTEKFIPNRVLSILEKESISVMYTVPTMLESLYKEERMIEQEIKIVSSGAKWEAEAKRKIKQVFPNAKRYEFYGASELSFVTALSHHDNEHKPSSVGRPCHNVKISIRNGDEQEVEKGTVGTIYVKSEQFFMGYIIDHVPISHVTSDGWMTVHDVGYVDEDGFLYIVGREKNMIIYGGINIFPEEIERVLQMHPNVDEVVVVGKKDIYWGEKPVALVKGAVSKKELKQLCLGRLSSYKIPTEWYFVDVIPHTSSGKVARAEVKEMLEKQGFMYE</sequence>
<name>A0ABU8FGM9_9BACI</name>
<protein>
    <submittedName>
        <fullName evidence="6">Acyl-CoA synthetase</fullName>
    </submittedName>
</protein>
<gene>
    <name evidence="6" type="ORF">WAZ07_10965</name>
</gene>
<dbReference type="Proteomes" id="UP001372526">
    <property type="component" value="Unassembled WGS sequence"/>
</dbReference>
<dbReference type="PANTHER" id="PTHR43201:SF5">
    <property type="entry name" value="MEDIUM-CHAIN ACYL-COA LIGASE ACSF2, MITOCHONDRIAL"/>
    <property type="match status" value="1"/>
</dbReference>
<evidence type="ECO:0000313" key="6">
    <source>
        <dbReference type="EMBL" id="MEI4801841.1"/>
    </source>
</evidence>
<keyword evidence="7" id="KW-1185">Reference proteome</keyword>
<feature type="domain" description="AMP-binding enzyme C-terminal" evidence="5">
    <location>
        <begin position="398"/>
        <end position="469"/>
    </location>
</feature>
<dbReference type="InterPro" id="IPR025110">
    <property type="entry name" value="AMP-bd_C"/>
</dbReference>
<evidence type="ECO:0000256" key="2">
    <source>
        <dbReference type="ARBA" id="ARBA00022598"/>
    </source>
</evidence>
<dbReference type="Gene3D" id="3.40.50.12780">
    <property type="entry name" value="N-terminal domain of ligase-like"/>
    <property type="match status" value="1"/>
</dbReference>
<dbReference type="Gene3D" id="3.30.300.30">
    <property type="match status" value="1"/>
</dbReference>
<keyword evidence="3" id="KW-0472">Membrane</keyword>
<dbReference type="Pfam" id="PF13193">
    <property type="entry name" value="AMP-binding_C"/>
    <property type="match status" value="1"/>
</dbReference>
<dbReference type="RefSeq" id="WP_336472472.1">
    <property type="nucleotide sequence ID" value="NZ_JBAWSX010000005.1"/>
</dbReference>
<comment type="caution">
    <text evidence="6">The sequence shown here is derived from an EMBL/GenBank/DDBJ whole genome shotgun (WGS) entry which is preliminary data.</text>
</comment>
<proteinExistence type="inferred from homology"/>
<dbReference type="NCBIfam" id="NF005797">
    <property type="entry name" value="PRK07638.1"/>
    <property type="match status" value="1"/>
</dbReference>
<evidence type="ECO:0000259" key="5">
    <source>
        <dbReference type="Pfam" id="PF13193"/>
    </source>
</evidence>
<accession>A0ABU8FGM9</accession>
<dbReference type="InterPro" id="IPR000873">
    <property type="entry name" value="AMP-dep_synth/lig_dom"/>
</dbReference>
<evidence type="ECO:0000256" key="1">
    <source>
        <dbReference type="ARBA" id="ARBA00006432"/>
    </source>
</evidence>